<evidence type="ECO:0000256" key="2">
    <source>
        <dbReference type="ARBA" id="ARBA00009773"/>
    </source>
</evidence>
<feature type="transmembrane region" description="Helical" evidence="9">
    <location>
        <begin position="101"/>
        <end position="126"/>
    </location>
</feature>
<comment type="caution">
    <text evidence="10">The sequence shown here is derived from an EMBL/GenBank/DDBJ whole genome shotgun (WGS) entry which is preliminary data.</text>
</comment>
<evidence type="ECO:0000313" key="10">
    <source>
        <dbReference type="EMBL" id="GAA3842508.1"/>
    </source>
</evidence>
<accession>A0ABP7JF76</accession>
<feature type="transmembrane region" description="Helical" evidence="9">
    <location>
        <begin position="300"/>
        <end position="316"/>
    </location>
</feature>
<name>A0ABP7JF76_9ACTN</name>
<feature type="transmembrane region" description="Helical" evidence="9">
    <location>
        <begin position="336"/>
        <end position="363"/>
    </location>
</feature>
<comment type="subcellular location">
    <subcellularLocation>
        <location evidence="1">Cell membrane</location>
        <topology evidence="1">Multi-pass membrane protein</topology>
    </subcellularLocation>
</comment>
<evidence type="ECO:0000256" key="4">
    <source>
        <dbReference type="ARBA" id="ARBA00022475"/>
    </source>
</evidence>
<evidence type="ECO:0000256" key="8">
    <source>
        <dbReference type="SAM" id="MobiDB-lite"/>
    </source>
</evidence>
<evidence type="ECO:0000256" key="9">
    <source>
        <dbReference type="SAM" id="Phobius"/>
    </source>
</evidence>
<evidence type="ECO:0000313" key="11">
    <source>
        <dbReference type="Proteomes" id="UP001501009"/>
    </source>
</evidence>
<keyword evidence="7 9" id="KW-0472">Membrane</keyword>
<keyword evidence="6 9" id="KW-1133">Transmembrane helix</keyword>
<feature type="transmembrane region" description="Helical" evidence="9">
    <location>
        <begin position="43"/>
        <end position="61"/>
    </location>
</feature>
<feature type="transmembrane region" description="Helical" evidence="9">
    <location>
        <begin position="180"/>
        <end position="202"/>
    </location>
</feature>
<proteinExistence type="inferred from homology"/>
<gene>
    <name evidence="10" type="ORF">GCM10022403_088090</name>
</gene>
<evidence type="ECO:0000256" key="6">
    <source>
        <dbReference type="ARBA" id="ARBA00022989"/>
    </source>
</evidence>
<keyword evidence="11" id="KW-1185">Reference proteome</keyword>
<evidence type="ECO:0000256" key="7">
    <source>
        <dbReference type="ARBA" id="ARBA00023136"/>
    </source>
</evidence>
<evidence type="ECO:0000256" key="5">
    <source>
        <dbReference type="ARBA" id="ARBA00022692"/>
    </source>
</evidence>
<evidence type="ECO:0000256" key="3">
    <source>
        <dbReference type="ARBA" id="ARBA00022448"/>
    </source>
</evidence>
<feature type="transmembrane region" description="Helical" evidence="9">
    <location>
        <begin position="244"/>
        <end position="262"/>
    </location>
</feature>
<feature type="transmembrane region" description="Helical" evidence="9">
    <location>
        <begin position="67"/>
        <end position="89"/>
    </location>
</feature>
<dbReference type="EMBL" id="BAABDE010000046">
    <property type="protein sequence ID" value="GAA3842508.1"/>
    <property type="molecule type" value="Genomic_DNA"/>
</dbReference>
<keyword evidence="3" id="KW-0813">Transport</keyword>
<reference evidence="11" key="1">
    <citation type="journal article" date="2019" name="Int. J. Syst. Evol. Microbiol.">
        <title>The Global Catalogue of Microorganisms (GCM) 10K type strain sequencing project: providing services to taxonomists for standard genome sequencing and annotation.</title>
        <authorList>
            <consortium name="The Broad Institute Genomics Platform"/>
            <consortium name="The Broad Institute Genome Sequencing Center for Infectious Disease"/>
            <person name="Wu L."/>
            <person name="Ma J."/>
        </authorList>
    </citation>
    <scope>NUCLEOTIDE SEQUENCE [LARGE SCALE GENOMIC DNA]</scope>
    <source>
        <strain evidence="11">JCM 17138</strain>
    </source>
</reference>
<dbReference type="Proteomes" id="UP001501009">
    <property type="component" value="Unassembled WGS sequence"/>
</dbReference>
<organism evidence="10 11">
    <name type="scientific">Streptomyces coacervatus</name>
    <dbReference type="NCBI Taxonomy" id="647381"/>
    <lineage>
        <taxon>Bacteria</taxon>
        <taxon>Bacillati</taxon>
        <taxon>Actinomycetota</taxon>
        <taxon>Actinomycetes</taxon>
        <taxon>Kitasatosporales</taxon>
        <taxon>Streptomycetaceae</taxon>
        <taxon>Streptomyces</taxon>
    </lineage>
</organism>
<keyword evidence="4" id="KW-1003">Cell membrane</keyword>
<keyword evidence="5 9" id="KW-0812">Transmembrane</keyword>
<comment type="similarity">
    <text evidence="2">Belongs to the autoinducer-2 exporter (AI-2E) (TC 2.A.86) family.</text>
</comment>
<dbReference type="PANTHER" id="PTHR21716:SF53">
    <property type="entry name" value="PERMEASE PERM-RELATED"/>
    <property type="match status" value="1"/>
</dbReference>
<dbReference type="Pfam" id="PF01594">
    <property type="entry name" value="AI-2E_transport"/>
    <property type="match status" value="1"/>
</dbReference>
<dbReference type="RefSeq" id="WP_275781137.1">
    <property type="nucleotide sequence ID" value="NZ_BAABDE010000046.1"/>
</dbReference>
<protein>
    <submittedName>
        <fullName evidence="10">AI-2E family transporter</fullName>
    </submittedName>
</protein>
<evidence type="ECO:0000256" key="1">
    <source>
        <dbReference type="ARBA" id="ARBA00004651"/>
    </source>
</evidence>
<sequence>MAPTDETGQTAQQASPFGTTPPGRPPADAAGSSIRMPRWLPRAVVFVLALYAAFQLGTWAFHQLTGLLINILIAFFLALAIEPAVSWMASRGMRRGLATGLVFLAVMIMAAGFVTLLGSMLAGQIIKIVEDFPDYLDSVINWINTHFHTDLKRVDVQEGLLRSDWLRNYVQHSATGVLDVSAQVIGGLFQLLTVTLFSFYFAADGPRLRRAICSVLPPARQAEVLRAWEIAVNKTGGYIYSRGLMALISGIAHYILLQILGVPYAPVLGVWVGLVSQFIPTIGTYLAGALPMLIAFTVDPWYALWVLIFVVVYQQFENYMLQPKLTAKTVDIHPAVAFGSVIAGTALLGAVGALIAIPAVATLQAFLGAYVKRYAVTDDPRVHGHRRGGSGPGLVARARRLWAQRPGAEQEAAGEFGEGSSS</sequence>
<feature type="region of interest" description="Disordered" evidence="8">
    <location>
        <begin position="1"/>
        <end position="31"/>
    </location>
</feature>
<dbReference type="InterPro" id="IPR002549">
    <property type="entry name" value="AI-2E-like"/>
</dbReference>
<dbReference type="PANTHER" id="PTHR21716">
    <property type="entry name" value="TRANSMEMBRANE PROTEIN"/>
    <property type="match status" value="1"/>
</dbReference>
<feature type="compositionally biased region" description="Polar residues" evidence="8">
    <location>
        <begin position="1"/>
        <end position="18"/>
    </location>
</feature>